<dbReference type="GO" id="GO:0004842">
    <property type="term" value="F:ubiquitin-protein transferase activity"/>
    <property type="evidence" value="ECO:0007669"/>
    <property type="project" value="TreeGrafter"/>
</dbReference>
<evidence type="ECO:0000256" key="4">
    <source>
        <dbReference type="SAM" id="MobiDB-lite"/>
    </source>
</evidence>
<dbReference type="InterPro" id="IPR036770">
    <property type="entry name" value="Ankyrin_rpt-contain_sf"/>
</dbReference>
<evidence type="ECO:0000256" key="3">
    <source>
        <dbReference type="PROSITE-ProRule" id="PRU00023"/>
    </source>
</evidence>
<keyword evidence="1" id="KW-0677">Repeat</keyword>
<dbReference type="PROSITE" id="PS50297">
    <property type="entry name" value="ANK_REP_REGION"/>
    <property type="match status" value="1"/>
</dbReference>
<protein>
    <submittedName>
        <fullName evidence="5">Uncharacterized protein</fullName>
    </submittedName>
</protein>
<feature type="compositionally biased region" description="Acidic residues" evidence="4">
    <location>
        <begin position="170"/>
        <end position="187"/>
    </location>
</feature>
<feature type="region of interest" description="Disordered" evidence="4">
    <location>
        <begin position="128"/>
        <end position="150"/>
    </location>
</feature>
<dbReference type="STRING" id="1890683.A0A427YT61"/>
<evidence type="ECO:0000313" key="6">
    <source>
        <dbReference type="Proteomes" id="UP000279259"/>
    </source>
</evidence>
<sequence length="187" mass="20419">MSAAPTRSAPPPPEEDDRGASANERLLAAAKNDSEEMLEDALSELEDINYADGLGNTALHYAIIHASTSVLESILCHDSCDVDLRNRLQGDTPLHIAVRQRWEESPGLRLYLVESLLEAGADTTIRNRHNQKPIDLLPPSADPESDDDKVRKALRRAEAESLVADKGDVVDEDDDIIDPNDVASDSD</sequence>
<gene>
    <name evidence="5" type="ORF">EHS25_004070</name>
</gene>
<dbReference type="GO" id="GO:0085020">
    <property type="term" value="P:protein K6-linked ubiquitination"/>
    <property type="evidence" value="ECO:0007669"/>
    <property type="project" value="TreeGrafter"/>
</dbReference>
<dbReference type="Gene3D" id="1.25.40.20">
    <property type="entry name" value="Ankyrin repeat-containing domain"/>
    <property type="match status" value="1"/>
</dbReference>
<evidence type="ECO:0000256" key="2">
    <source>
        <dbReference type="ARBA" id="ARBA00023043"/>
    </source>
</evidence>
<name>A0A427YT61_9TREE</name>
<dbReference type="Pfam" id="PF12796">
    <property type="entry name" value="Ank_2"/>
    <property type="match status" value="1"/>
</dbReference>
<reference evidence="5 6" key="1">
    <citation type="submission" date="2018-11" db="EMBL/GenBank/DDBJ databases">
        <title>Genome sequence of Saitozyma podzolica DSM 27192.</title>
        <authorList>
            <person name="Aliyu H."/>
            <person name="Gorte O."/>
            <person name="Ochsenreither K."/>
        </authorList>
    </citation>
    <scope>NUCLEOTIDE SEQUENCE [LARGE SCALE GENOMIC DNA]</scope>
    <source>
        <strain evidence="5 6">DSM 27192</strain>
    </source>
</reference>
<proteinExistence type="predicted"/>
<dbReference type="PANTHER" id="PTHR24171">
    <property type="entry name" value="ANKYRIN REPEAT DOMAIN-CONTAINING PROTEIN 39-RELATED"/>
    <property type="match status" value="1"/>
</dbReference>
<dbReference type="PROSITE" id="PS50088">
    <property type="entry name" value="ANK_REPEAT"/>
    <property type="match status" value="1"/>
</dbReference>
<dbReference type="EMBL" id="RSCD01000002">
    <property type="protein sequence ID" value="RSH94267.1"/>
    <property type="molecule type" value="Genomic_DNA"/>
</dbReference>
<dbReference type="SUPFAM" id="SSF48403">
    <property type="entry name" value="Ankyrin repeat"/>
    <property type="match status" value="1"/>
</dbReference>
<dbReference type="Proteomes" id="UP000279259">
    <property type="component" value="Unassembled WGS sequence"/>
</dbReference>
<accession>A0A427YT61</accession>
<dbReference type="SMART" id="SM00248">
    <property type="entry name" value="ANK"/>
    <property type="match status" value="3"/>
</dbReference>
<evidence type="ECO:0000313" key="5">
    <source>
        <dbReference type="EMBL" id="RSH94267.1"/>
    </source>
</evidence>
<dbReference type="AlphaFoldDB" id="A0A427YT61"/>
<evidence type="ECO:0000256" key="1">
    <source>
        <dbReference type="ARBA" id="ARBA00022737"/>
    </source>
</evidence>
<comment type="caution">
    <text evidence="5">The sequence shown here is derived from an EMBL/GenBank/DDBJ whole genome shotgun (WGS) entry which is preliminary data.</text>
</comment>
<keyword evidence="2 3" id="KW-0040">ANK repeat</keyword>
<feature type="region of interest" description="Disordered" evidence="4">
    <location>
        <begin position="1"/>
        <end position="24"/>
    </location>
</feature>
<dbReference type="PRINTS" id="PR01415">
    <property type="entry name" value="ANKYRIN"/>
</dbReference>
<feature type="region of interest" description="Disordered" evidence="4">
    <location>
        <begin position="164"/>
        <end position="187"/>
    </location>
</feature>
<dbReference type="InterPro" id="IPR002110">
    <property type="entry name" value="Ankyrin_rpt"/>
</dbReference>
<dbReference type="PANTHER" id="PTHR24171:SF8">
    <property type="entry name" value="BRCA1-ASSOCIATED RING DOMAIN PROTEIN 1"/>
    <property type="match status" value="1"/>
</dbReference>
<organism evidence="5 6">
    <name type="scientific">Saitozyma podzolica</name>
    <dbReference type="NCBI Taxonomy" id="1890683"/>
    <lineage>
        <taxon>Eukaryota</taxon>
        <taxon>Fungi</taxon>
        <taxon>Dikarya</taxon>
        <taxon>Basidiomycota</taxon>
        <taxon>Agaricomycotina</taxon>
        <taxon>Tremellomycetes</taxon>
        <taxon>Tremellales</taxon>
        <taxon>Trimorphomycetaceae</taxon>
        <taxon>Saitozyma</taxon>
    </lineage>
</organism>
<feature type="repeat" description="ANK" evidence="3">
    <location>
        <begin position="89"/>
        <end position="128"/>
    </location>
</feature>
<dbReference type="OrthoDB" id="9995210at2759"/>
<keyword evidence="6" id="KW-1185">Reference proteome</keyword>